<feature type="region of interest" description="Disordered" evidence="1">
    <location>
        <begin position="1"/>
        <end position="64"/>
    </location>
</feature>
<accession>A0A6J6N1R8</accession>
<sequence>MSATDDVQNHDRITNANGNCDRGGKTISNSDQPDTDCRHDDGDPHDDSIDVDRRDLVMTTDFNR</sequence>
<dbReference type="EMBL" id="CAEZXE010000061">
    <property type="protein sequence ID" value="CAB4678503.1"/>
    <property type="molecule type" value="Genomic_DNA"/>
</dbReference>
<gene>
    <name evidence="2" type="ORF">UFOPK2350_00835</name>
</gene>
<organism evidence="2">
    <name type="scientific">freshwater metagenome</name>
    <dbReference type="NCBI Taxonomy" id="449393"/>
    <lineage>
        <taxon>unclassified sequences</taxon>
        <taxon>metagenomes</taxon>
        <taxon>ecological metagenomes</taxon>
    </lineage>
</organism>
<feature type="compositionally biased region" description="Basic and acidic residues" evidence="1">
    <location>
        <begin position="35"/>
        <end position="56"/>
    </location>
</feature>
<proteinExistence type="predicted"/>
<protein>
    <submittedName>
        <fullName evidence="2">Unannotated protein</fullName>
    </submittedName>
</protein>
<reference evidence="2" key="1">
    <citation type="submission" date="2020-05" db="EMBL/GenBank/DDBJ databases">
        <authorList>
            <person name="Chiriac C."/>
            <person name="Salcher M."/>
            <person name="Ghai R."/>
            <person name="Kavagutti S V."/>
        </authorList>
    </citation>
    <scope>NUCLEOTIDE SEQUENCE</scope>
</reference>
<evidence type="ECO:0000256" key="1">
    <source>
        <dbReference type="SAM" id="MobiDB-lite"/>
    </source>
</evidence>
<dbReference type="AlphaFoldDB" id="A0A6J6N1R8"/>
<name>A0A6J6N1R8_9ZZZZ</name>
<evidence type="ECO:0000313" key="2">
    <source>
        <dbReference type="EMBL" id="CAB4678503.1"/>
    </source>
</evidence>